<gene>
    <name evidence="1" type="ORF">LA5096_05478</name>
</gene>
<dbReference type="EMBL" id="CXWC01000015">
    <property type="protein sequence ID" value="CTQ78165.1"/>
    <property type="molecule type" value="Genomic_DNA"/>
</dbReference>
<accession>A0A0M7ASP5</accession>
<reference evidence="2" key="1">
    <citation type="submission" date="2015-07" db="EMBL/GenBank/DDBJ databases">
        <authorList>
            <person name="Rodrigo-Torres Lidia"/>
            <person name="Arahal R.David."/>
        </authorList>
    </citation>
    <scope>NUCLEOTIDE SEQUENCE [LARGE SCALE GENOMIC DNA]</scope>
    <source>
        <strain evidence="2">CECT 5096</strain>
    </source>
</reference>
<sequence length="79" mass="8981">MVTSGARREAAAHLCSGHGVSQRRACAVLAIDRSSVRYRSLRPDDADLREAMKKVAGERRRFGYRRIHLMLERQGILMN</sequence>
<proteinExistence type="predicted"/>
<dbReference type="PANTHER" id="PTHR47515">
    <property type="entry name" value="LOW CALCIUM RESPONSE LOCUS PROTEIN T"/>
    <property type="match status" value="1"/>
</dbReference>
<dbReference type="AlphaFoldDB" id="A0A0M7ASP5"/>
<evidence type="ECO:0000313" key="2">
    <source>
        <dbReference type="Proteomes" id="UP000049983"/>
    </source>
</evidence>
<evidence type="ECO:0008006" key="3">
    <source>
        <dbReference type="Google" id="ProtNLM"/>
    </source>
</evidence>
<keyword evidence="2" id="KW-1185">Reference proteome</keyword>
<dbReference type="PANTHER" id="PTHR47515:SF1">
    <property type="entry name" value="BLR2054 PROTEIN"/>
    <property type="match status" value="1"/>
</dbReference>
<evidence type="ECO:0000313" key="1">
    <source>
        <dbReference type="EMBL" id="CTQ78165.1"/>
    </source>
</evidence>
<protein>
    <recommendedName>
        <fullName evidence="3">Transposase</fullName>
    </recommendedName>
</protein>
<organism evidence="1 2">
    <name type="scientific">Roseibium album</name>
    <dbReference type="NCBI Taxonomy" id="311410"/>
    <lineage>
        <taxon>Bacteria</taxon>
        <taxon>Pseudomonadati</taxon>
        <taxon>Pseudomonadota</taxon>
        <taxon>Alphaproteobacteria</taxon>
        <taxon>Hyphomicrobiales</taxon>
        <taxon>Stappiaceae</taxon>
        <taxon>Roseibium</taxon>
    </lineage>
</organism>
<dbReference type="Proteomes" id="UP000049983">
    <property type="component" value="Unassembled WGS sequence"/>
</dbReference>
<name>A0A0M7ASP5_9HYPH</name>